<evidence type="ECO:0000313" key="9">
    <source>
        <dbReference type="Proteomes" id="UP000639772"/>
    </source>
</evidence>
<evidence type="ECO:0000256" key="5">
    <source>
        <dbReference type="ARBA" id="ARBA00022840"/>
    </source>
</evidence>
<accession>A0A835PPS4</accession>
<evidence type="ECO:0000256" key="2">
    <source>
        <dbReference type="ARBA" id="ARBA00022679"/>
    </source>
</evidence>
<evidence type="ECO:0000313" key="7">
    <source>
        <dbReference type="EMBL" id="KAG0459712.1"/>
    </source>
</evidence>
<dbReference type="GO" id="GO:0005739">
    <property type="term" value="C:mitochondrion"/>
    <property type="evidence" value="ECO:0007669"/>
    <property type="project" value="TreeGrafter"/>
</dbReference>
<dbReference type="HAMAP" id="MF_00185">
    <property type="entry name" value="IPP_trans"/>
    <property type="match status" value="1"/>
</dbReference>
<evidence type="ECO:0000256" key="4">
    <source>
        <dbReference type="ARBA" id="ARBA00022741"/>
    </source>
</evidence>
<dbReference type="GO" id="GO:0005524">
    <property type="term" value="F:ATP binding"/>
    <property type="evidence" value="ECO:0007669"/>
    <property type="project" value="UniProtKB-KW"/>
</dbReference>
<dbReference type="InterPro" id="IPR018022">
    <property type="entry name" value="IPT"/>
</dbReference>
<dbReference type="AlphaFoldDB" id="A0A835PPS4"/>
<dbReference type="Gene3D" id="3.40.50.300">
    <property type="entry name" value="P-loop containing nucleotide triphosphate hydrolases"/>
    <property type="match status" value="1"/>
</dbReference>
<dbReference type="GO" id="GO:0052381">
    <property type="term" value="F:tRNA dimethylallyltransferase activity"/>
    <property type="evidence" value="ECO:0007669"/>
    <property type="project" value="InterPro"/>
</dbReference>
<gene>
    <name evidence="7" type="ORF">HPP92_022840</name>
    <name evidence="6" type="ORF">HPP92_023128</name>
</gene>
<protein>
    <recommendedName>
        <fullName evidence="10">Adenylate isopentenyltransferase</fullName>
    </recommendedName>
</protein>
<evidence type="ECO:0008006" key="10">
    <source>
        <dbReference type="Google" id="ProtNLM"/>
    </source>
</evidence>
<dbReference type="PANTHER" id="PTHR11088">
    <property type="entry name" value="TRNA DIMETHYLALLYLTRANSFERASE"/>
    <property type="match status" value="1"/>
</dbReference>
<comment type="similarity">
    <text evidence="1">Belongs to the IPP transferase family.</text>
</comment>
<keyword evidence="8" id="KW-1185">Reference proteome</keyword>
<sequence length="322" mass="35093">MRILFSRCTDTARGLLPALVRRSAAGVEGAHFGRREKESTVVILGATGTGKSKLSIDIAALFSAEVVNADKIQVYRGLDITTNKMPMVDRRGVPHHLLGELDPAEGVLTSTGFRSLASAAVTGIASRGRIPVVAGGSNSYIHALMAECCDERVNPFDGAPAATRGSLRYRSCLLWVDVEASALAEYLDRRVDEMLRAGMLEELERYFATGEDPSERHPGLGKAIGVPEFREYFQQRTAAAYDEAVAKVKNNTRRLAKDQVRKIEQLGAIGWSLQRLDATPVVAARLAGCSRMAEAEAWERDVMGPSFRSVESFLRDANCSTF</sequence>
<comment type="caution">
    <text evidence="6">The sequence shown here is derived from an EMBL/GenBank/DDBJ whole genome shotgun (WGS) entry which is preliminary data.</text>
</comment>
<organism evidence="6 8">
    <name type="scientific">Vanilla planifolia</name>
    <name type="common">Vanilla</name>
    <dbReference type="NCBI Taxonomy" id="51239"/>
    <lineage>
        <taxon>Eukaryota</taxon>
        <taxon>Viridiplantae</taxon>
        <taxon>Streptophyta</taxon>
        <taxon>Embryophyta</taxon>
        <taxon>Tracheophyta</taxon>
        <taxon>Spermatophyta</taxon>
        <taxon>Magnoliopsida</taxon>
        <taxon>Liliopsida</taxon>
        <taxon>Asparagales</taxon>
        <taxon>Orchidaceae</taxon>
        <taxon>Vanilloideae</taxon>
        <taxon>Vanilleae</taxon>
        <taxon>Vanilla</taxon>
    </lineage>
</organism>
<keyword evidence="5" id="KW-0067">ATP-binding</keyword>
<dbReference type="OrthoDB" id="775260at2759"/>
<dbReference type="GO" id="GO:0009691">
    <property type="term" value="P:cytokinin biosynthetic process"/>
    <property type="evidence" value="ECO:0007669"/>
    <property type="project" value="UniProtKB-KW"/>
</dbReference>
<dbReference type="Gene3D" id="1.10.287.890">
    <property type="entry name" value="Crystal structure of tRNA isopentenylpyrophosphate transferase (bh2366) domain"/>
    <property type="match status" value="1"/>
</dbReference>
<dbReference type="SUPFAM" id="SSF52540">
    <property type="entry name" value="P-loop containing nucleoside triphosphate hydrolases"/>
    <property type="match status" value="1"/>
</dbReference>
<keyword evidence="2" id="KW-0808">Transferase</keyword>
<dbReference type="PANTHER" id="PTHR11088:SF86">
    <property type="entry name" value="ADENYLATE ISOPENTENYLTRANSFERASE 4-RELATED"/>
    <property type="match status" value="1"/>
</dbReference>
<evidence type="ECO:0000313" key="6">
    <source>
        <dbReference type="EMBL" id="KAG0457971.1"/>
    </source>
</evidence>
<keyword evidence="3" id="KW-0203">Cytokinin biosynthesis</keyword>
<evidence type="ECO:0000256" key="3">
    <source>
        <dbReference type="ARBA" id="ARBA00022712"/>
    </source>
</evidence>
<evidence type="ECO:0000313" key="8">
    <source>
        <dbReference type="Proteomes" id="UP000636800"/>
    </source>
</evidence>
<keyword evidence="4" id="KW-0547">Nucleotide-binding</keyword>
<dbReference type="Proteomes" id="UP000636800">
    <property type="component" value="Chromosome 12"/>
</dbReference>
<dbReference type="EMBL" id="JADCNM010000012">
    <property type="protein sequence ID" value="KAG0459712.1"/>
    <property type="molecule type" value="Genomic_DNA"/>
</dbReference>
<name>A0A835PPS4_VANPL</name>
<dbReference type="Proteomes" id="UP000639772">
    <property type="component" value="Chromosome 12"/>
</dbReference>
<proteinExistence type="inferred from homology"/>
<reference evidence="8 9" key="1">
    <citation type="journal article" date="2020" name="Nat. Food">
        <title>A phased Vanilla planifolia genome enables genetic improvement of flavour and production.</title>
        <authorList>
            <person name="Hasing T."/>
            <person name="Tang H."/>
            <person name="Brym M."/>
            <person name="Khazi F."/>
            <person name="Huang T."/>
            <person name="Chambers A.H."/>
        </authorList>
    </citation>
    <scope>NUCLEOTIDE SEQUENCE [LARGE SCALE GENOMIC DNA]</scope>
    <source>
        <tissue evidence="6">Leaf</tissue>
    </source>
</reference>
<dbReference type="Pfam" id="PF01715">
    <property type="entry name" value="IPPT"/>
    <property type="match status" value="2"/>
</dbReference>
<dbReference type="InterPro" id="IPR027417">
    <property type="entry name" value="P-loop_NTPase"/>
</dbReference>
<evidence type="ECO:0000256" key="1">
    <source>
        <dbReference type="ARBA" id="ARBA00005842"/>
    </source>
</evidence>
<dbReference type="InterPro" id="IPR039657">
    <property type="entry name" value="Dimethylallyltransferase"/>
</dbReference>
<dbReference type="EMBL" id="JADCNL010000012">
    <property type="protein sequence ID" value="KAG0457971.1"/>
    <property type="molecule type" value="Genomic_DNA"/>
</dbReference>
<dbReference type="GO" id="GO:0006400">
    <property type="term" value="P:tRNA modification"/>
    <property type="evidence" value="ECO:0007669"/>
    <property type="project" value="TreeGrafter"/>
</dbReference>